<proteinExistence type="predicted"/>
<evidence type="ECO:0000313" key="3">
    <source>
        <dbReference type="EMBL" id="GAT34953.1"/>
    </source>
</evidence>
<feature type="domain" description="Ice-binding protein C-terminal" evidence="2">
    <location>
        <begin position="252"/>
        <end position="275"/>
    </location>
</feature>
<keyword evidence="1" id="KW-0732">Signal</keyword>
<organism evidence="3 4">
    <name type="scientific">Terrimicrobium sacchariphilum</name>
    <dbReference type="NCBI Taxonomy" id="690879"/>
    <lineage>
        <taxon>Bacteria</taxon>
        <taxon>Pseudomonadati</taxon>
        <taxon>Verrucomicrobiota</taxon>
        <taxon>Terrimicrobiia</taxon>
        <taxon>Terrimicrobiales</taxon>
        <taxon>Terrimicrobiaceae</taxon>
        <taxon>Terrimicrobium</taxon>
    </lineage>
</organism>
<dbReference type="RefSeq" id="WP_075080817.1">
    <property type="nucleotide sequence ID" value="NZ_BDCO01000003.1"/>
</dbReference>
<dbReference type="EMBL" id="BDCO01000003">
    <property type="protein sequence ID" value="GAT34953.1"/>
    <property type="molecule type" value="Genomic_DNA"/>
</dbReference>
<evidence type="ECO:0000259" key="2">
    <source>
        <dbReference type="Pfam" id="PF07589"/>
    </source>
</evidence>
<accession>A0A146GCP9</accession>
<reference evidence="4" key="1">
    <citation type="journal article" date="2017" name="Genome Announc.">
        <title>Draft Genome Sequence of Terrimicrobium sacchariphilum NM-5T, a Facultative Anaerobic Soil Bacterium of the Class Spartobacteria.</title>
        <authorList>
            <person name="Qiu Y.L."/>
            <person name="Tourlousse D.M."/>
            <person name="Matsuura N."/>
            <person name="Ohashi A."/>
            <person name="Sekiguchi Y."/>
        </authorList>
    </citation>
    <scope>NUCLEOTIDE SEQUENCE [LARGE SCALE GENOMIC DNA]</scope>
    <source>
        <strain evidence="4">NM-5</strain>
    </source>
</reference>
<dbReference type="Proteomes" id="UP000076023">
    <property type="component" value="Unassembled WGS sequence"/>
</dbReference>
<feature type="signal peptide" evidence="1">
    <location>
        <begin position="1"/>
        <end position="22"/>
    </location>
</feature>
<keyword evidence="4" id="KW-1185">Reference proteome</keyword>
<evidence type="ECO:0000256" key="1">
    <source>
        <dbReference type="SAM" id="SignalP"/>
    </source>
</evidence>
<feature type="chain" id="PRO_5007524694" evidence="1">
    <location>
        <begin position="23"/>
        <end position="279"/>
    </location>
</feature>
<name>A0A146GCP9_TERSA</name>
<gene>
    <name evidence="3" type="ORF">TSACC_312</name>
</gene>
<sequence length="279" mass="29363">MKLIKKTMILAAALFAIVSANAATVNYSPGDLIIGFTTNSGQGAGQVLMVSLGSATAFRDATTNNFSITTIGVDLEGTFGANWYDRTDLYWGAIGVYNSVPEGDTTNGDLDGTVYVSKARGIGGTAGTKNSTTWNTTNGDDDTALTRLGVMQSNFDTQTASDNNANVAVFDKNSASWDKWNPPVSDASKSFGAYSSTGVGIQQKFTTGSYDTILGNGIEGALDLYRNVYHGAAGYEGTLTINQNGDIGYVVTVPEPSTYALIGLGLGAVLFFRRRLQQA</sequence>
<evidence type="ECO:0000313" key="4">
    <source>
        <dbReference type="Proteomes" id="UP000076023"/>
    </source>
</evidence>
<comment type="caution">
    <text evidence="3">The sequence shown here is derived from an EMBL/GenBank/DDBJ whole genome shotgun (WGS) entry which is preliminary data.</text>
</comment>
<dbReference type="InParanoid" id="A0A146GCP9"/>
<dbReference type="Pfam" id="PF07589">
    <property type="entry name" value="PEP-CTERM"/>
    <property type="match status" value="1"/>
</dbReference>
<dbReference type="AlphaFoldDB" id="A0A146GCP9"/>
<protein>
    <submittedName>
        <fullName evidence="3">PEP-CTERM protein-sorting domain-containing protein</fullName>
    </submittedName>
</protein>
<dbReference type="InterPro" id="IPR013424">
    <property type="entry name" value="Ice-binding_C"/>
</dbReference>
<dbReference type="NCBIfam" id="TIGR02595">
    <property type="entry name" value="PEP_CTERM"/>
    <property type="match status" value="1"/>
</dbReference>